<evidence type="ECO:0000313" key="2">
    <source>
        <dbReference type="Proteomes" id="UP001183629"/>
    </source>
</evidence>
<comment type="caution">
    <text evidence="1">The sequence shown here is derived from an EMBL/GenBank/DDBJ whole genome shotgun (WGS) entry which is preliminary data.</text>
</comment>
<name>A0AAE4CTB9_9ACTN</name>
<dbReference type="EMBL" id="JAVDYC010000001">
    <property type="protein sequence ID" value="MDR7320564.1"/>
    <property type="molecule type" value="Genomic_DNA"/>
</dbReference>
<accession>A0AAE4CTB9</accession>
<dbReference type="RefSeq" id="WP_310409109.1">
    <property type="nucleotide sequence ID" value="NZ_JAVDYC010000001.1"/>
</dbReference>
<protein>
    <submittedName>
        <fullName evidence="1">Uncharacterized protein</fullName>
    </submittedName>
</protein>
<proteinExistence type="predicted"/>
<reference evidence="1 2" key="1">
    <citation type="submission" date="2023-07" db="EMBL/GenBank/DDBJ databases">
        <title>Sequencing the genomes of 1000 actinobacteria strains.</title>
        <authorList>
            <person name="Klenk H.-P."/>
        </authorList>
    </citation>
    <scope>NUCLEOTIDE SEQUENCE [LARGE SCALE GENOMIC DNA]</scope>
    <source>
        <strain evidence="1 2">DSM 44711</strain>
    </source>
</reference>
<organism evidence="1 2">
    <name type="scientific">Catenuloplanes niger</name>
    <dbReference type="NCBI Taxonomy" id="587534"/>
    <lineage>
        <taxon>Bacteria</taxon>
        <taxon>Bacillati</taxon>
        <taxon>Actinomycetota</taxon>
        <taxon>Actinomycetes</taxon>
        <taxon>Micromonosporales</taxon>
        <taxon>Micromonosporaceae</taxon>
        <taxon>Catenuloplanes</taxon>
    </lineage>
</organism>
<dbReference type="AlphaFoldDB" id="A0AAE4CTB9"/>
<keyword evidence="2" id="KW-1185">Reference proteome</keyword>
<gene>
    <name evidence="1" type="ORF">J2S44_000814</name>
</gene>
<sequence>MIVRPAPQLVVDVSAEVVARVAPKNLPYFPADAGEFTSARRARRDPLSSGIESVEAVFGLIVLFVGNQLLEYLLGQAFAATGGWVGRVWGRRREVSSLAGVGPLDEARRSELRDIAIASAASKGVDPERSAAIADAFLTELSRRTGGDPPR</sequence>
<dbReference type="Proteomes" id="UP001183629">
    <property type="component" value="Unassembled WGS sequence"/>
</dbReference>
<evidence type="ECO:0000313" key="1">
    <source>
        <dbReference type="EMBL" id="MDR7320564.1"/>
    </source>
</evidence>